<gene>
    <name evidence="4" type="ORF">F4559_002076</name>
</gene>
<evidence type="ECO:0000313" key="5">
    <source>
        <dbReference type="Proteomes" id="UP000542674"/>
    </source>
</evidence>
<accession>A0A7W7T198</accession>
<proteinExistence type="predicted"/>
<reference evidence="4 5" key="1">
    <citation type="submission" date="2020-08" db="EMBL/GenBank/DDBJ databases">
        <title>Sequencing the genomes of 1000 actinobacteria strains.</title>
        <authorList>
            <person name="Klenk H.-P."/>
        </authorList>
    </citation>
    <scope>NUCLEOTIDE SEQUENCE [LARGE SCALE GENOMIC DNA]</scope>
    <source>
        <strain evidence="4 5">DSM 45084</strain>
    </source>
</reference>
<protein>
    <submittedName>
        <fullName evidence="4">Sugar/nucleoside kinase (Ribokinase family)</fullName>
    </submittedName>
</protein>
<dbReference type="InterPro" id="IPR029056">
    <property type="entry name" value="Ribokinase-like"/>
</dbReference>
<dbReference type="InterPro" id="IPR011611">
    <property type="entry name" value="PfkB_dom"/>
</dbReference>
<dbReference type="InterPro" id="IPR002173">
    <property type="entry name" value="Carboh/pur_kinase_PfkB_CS"/>
</dbReference>
<dbReference type="Proteomes" id="UP000542674">
    <property type="component" value="Unassembled WGS sequence"/>
</dbReference>
<evidence type="ECO:0000259" key="3">
    <source>
        <dbReference type="Pfam" id="PF00294"/>
    </source>
</evidence>
<dbReference type="EMBL" id="JACHJS010000001">
    <property type="protein sequence ID" value="MBB4964717.1"/>
    <property type="molecule type" value="Genomic_DNA"/>
</dbReference>
<evidence type="ECO:0000256" key="2">
    <source>
        <dbReference type="ARBA" id="ARBA00022777"/>
    </source>
</evidence>
<dbReference type="CDD" id="cd01942">
    <property type="entry name" value="ribokinase_group_A"/>
    <property type="match status" value="1"/>
</dbReference>
<dbReference type="Pfam" id="PF00294">
    <property type="entry name" value="PfkB"/>
    <property type="match status" value="1"/>
</dbReference>
<dbReference type="PANTHER" id="PTHR42774:SF3">
    <property type="entry name" value="KETOHEXOKINASE"/>
    <property type="match status" value="1"/>
</dbReference>
<name>A0A7W7T198_9PSEU</name>
<comment type="caution">
    <text evidence="4">The sequence shown here is derived from an EMBL/GenBank/DDBJ whole genome shotgun (WGS) entry which is preliminary data.</text>
</comment>
<dbReference type="InterPro" id="IPR052562">
    <property type="entry name" value="Ketohexokinase-related"/>
</dbReference>
<dbReference type="Gene3D" id="3.40.1190.20">
    <property type="match status" value="1"/>
</dbReference>
<feature type="domain" description="Carbohydrate kinase PfkB" evidence="3">
    <location>
        <begin position="41"/>
        <end position="290"/>
    </location>
</feature>
<dbReference type="GO" id="GO:0016301">
    <property type="term" value="F:kinase activity"/>
    <property type="evidence" value="ECO:0007669"/>
    <property type="project" value="UniProtKB-KW"/>
</dbReference>
<dbReference type="RefSeq" id="WP_184667923.1">
    <property type="nucleotide sequence ID" value="NZ_BAABAI010000015.1"/>
</dbReference>
<sequence length="341" mass="36611">MTPEFDVLLSGTVFLDIIFTGLPRPPAPGTEVWAEGLGSCPGGIANLAVASSRLNLRTGLAAAFGEDVYGDFCWEVLSEQEGVDLSYCRRFYGWHSPVTVSMAMDRDRSMVTHGHRAPVGADEMLAPPPRTRAAFVHLQPEEERWVCAARERGALLFADVGWDRTGVWAPELVRRLDGYHAFLPNHVEAMRYTRCDTAEAAARALADHVPVAVVTRGSAGAVAVDAGTGEVVDVPGLDVAALDPTGAGDVFGAAFVLGTLSGWPLGDRVRFANLCAALSVQHFGGSLSAPGWGDIATWWRTVSRRPNPEVLEYGFLEDLLPHHAAGEVRRASATIKLSTPR</sequence>
<keyword evidence="5" id="KW-1185">Reference proteome</keyword>
<dbReference type="PANTHER" id="PTHR42774">
    <property type="entry name" value="PHOSPHOTRANSFERASE SYSTEM TRANSPORT PROTEIN"/>
    <property type="match status" value="1"/>
</dbReference>
<organism evidence="4 5">
    <name type="scientific">Saccharothrix violaceirubra</name>
    <dbReference type="NCBI Taxonomy" id="413306"/>
    <lineage>
        <taxon>Bacteria</taxon>
        <taxon>Bacillati</taxon>
        <taxon>Actinomycetota</taxon>
        <taxon>Actinomycetes</taxon>
        <taxon>Pseudonocardiales</taxon>
        <taxon>Pseudonocardiaceae</taxon>
        <taxon>Saccharothrix</taxon>
    </lineage>
</organism>
<evidence type="ECO:0000313" key="4">
    <source>
        <dbReference type="EMBL" id="MBB4964717.1"/>
    </source>
</evidence>
<evidence type="ECO:0000256" key="1">
    <source>
        <dbReference type="ARBA" id="ARBA00022679"/>
    </source>
</evidence>
<keyword evidence="1" id="KW-0808">Transferase</keyword>
<dbReference type="AlphaFoldDB" id="A0A7W7T198"/>
<dbReference type="SUPFAM" id="SSF53613">
    <property type="entry name" value="Ribokinase-like"/>
    <property type="match status" value="1"/>
</dbReference>
<keyword evidence="2 4" id="KW-0418">Kinase</keyword>
<dbReference type="PROSITE" id="PS00584">
    <property type="entry name" value="PFKB_KINASES_2"/>
    <property type="match status" value="1"/>
</dbReference>